<comment type="caution">
    <text evidence="2">The sequence shown here is derived from an EMBL/GenBank/DDBJ whole genome shotgun (WGS) entry which is preliminary data.</text>
</comment>
<organism evidence="2 3">
    <name type="scientific">Tritrichomonas foetus</name>
    <dbReference type="NCBI Taxonomy" id="1144522"/>
    <lineage>
        <taxon>Eukaryota</taxon>
        <taxon>Metamonada</taxon>
        <taxon>Parabasalia</taxon>
        <taxon>Tritrichomonadida</taxon>
        <taxon>Tritrichomonadidae</taxon>
        <taxon>Tritrichomonas</taxon>
    </lineage>
</organism>
<keyword evidence="3" id="KW-1185">Reference proteome</keyword>
<dbReference type="EMBL" id="MLAK01000893">
    <property type="protein sequence ID" value="OHT01838.1"/>
    <property type="molecule type" value="Genomic_DNA"/>
</dbReference>
<gene>
    <name evidence="2" type="ORF">TRFO_07412</name>
</gene>
<proteinExistence type="predicted"/>
<dbReference type="VEuPathDB" id="TrichDB:TRFO_07412"/>
<dbReference type="RefSeq" id="XP_068354974.1">
    <property type="nucleotide sequence ID" value="XM_068493664.1"/>
</dbReference>
<dbReference type="AlphaFoldDB" id="A0A1J4JWD5"/>
<evidence type="ECO:0000313" key="2">
    <source>
        <dbReference type="EMBL" id="OHT01838.1"/>
    </source>
</evidence>
<protein>
    <submittedName>
        <fullName evidence="2">Uncharacterized protein</fullName>
    </submittedName>
</protein>
<sequence>MKPLQSYRITHAFPYDSISFCEEIFPGFTIIRNKIVKCNYFNLWRTQFLKKPKSSPIFVEKQNQIQYLDLFINHFQEKQILRKFYSQWKWRTNELRISKITNNSNDDEDNTALSKEINEAVDPKYIEFMTELQESISHEANLKTTISVLDKKLAELTDVETQTRVKADRLLRKCDIASSTYESLLRQLSEMKITHRDHIAALQVQIGKSHDSFVSHSSSEILESISQDQAKFQEKSTHLKDLIEKEKEKAAILRTQIQLLEKENQEEENEIKYLKEEIEDFPNPELKPYQVEPNSKIVELKKLLMTADQQLQATSAILQKQTNQIKELDLQIIKDRVTLDQLRNPPSHKKMIPKKSRLVTQY</sequence>
<dbReference type="GeneID" id="94828368"/>
<name>A0A1J4JWD5_9EUKA</name>
<accession>A0A1J4JWD5</accession>
<evidence type="ECO:0000313" key="3">
    <source>
        <dbReference type="Proteomes" id="UP000179807"/>
    </source>
</evidence>
<keyword evidence="1" id="KW-0175">Coiled coil</keyword>
<reference evidence="2" key="1">
    <citation type="submission" date="2016-10" db="EMBL/GenBank/DDBJ databases">
        <authorList>
            <person name="Benchimol M."/>
            <person name="Almeida L.G."/>
            <person name="Vasconcelos A.T."/>
            <person name="Perreira-Neves A."/>
            <person name="Rosa I.A."/>
            <person name="Tasca T."/>
            <person name="Bogo M.R."/>
            <person name="de Souza W."/>
        </authorList>
    </citation>
    <scope>NUCLEOTIDE SEQUENCE [LARGE SCALE GENOMIC DNA]</scope>
    <source>
        <strain evidence="2">K</strain>
    </source>
</reference>
<dbReference type="Proteomes" id="UP000179807">
    <property type="component" value="Unassembled WGS sequence"/>
</dbReference>
<feature type="coiled-coil region" evidence="1">
    <location>
        <begin position="243"/>
        <end position="277"/>
    </location>
</feature>
<evidence type="ECO:0000256" key="1">
    <source>
        <dbReference type="SAM" id="Coils"/>
    </source>
</evidence>